<keyword evidence="4" id="KW-1003">Cell membrane</keyword>
<feature type="transmembrane region" description="Helical" evidence="9">
    <location>
        <begin position="234"/>
        <end position="255"/>
    </location>
</feature>
<evidence type="ECO:0000256" key="2">
    <source>
        <dbReference type="ARBA" id="ARBA00009137"/>
    </source>
</evidence>
<evidence type="ECO:0000313" key="11">
    <source>
        <dbReference type="Proteomes" id="UP000284763"/>
    </source>
</evidence>
<dbReference type="GO" id="GO:0008324">
    <property type="term" value="F:monoatomic cation transmembrane transporter activity"/>
    <property type="evidence" value="ECO:0007669"/>
    <property type="project" value="InterPro"/>
</dbReference>
<sequence length="341" mass="37826">MQYHVVLNVIGRLLTFLGMLMSIPLALAYYYQEPIFPFLVGILVTSGTGVILYLNTRSEGEWHARESFAIVAFTWLLAALFGTIPYYLSGIGLIDSLFESMSGITATGATILTDIEQYPLSLLFWRNMTQWLGGMGIIVLFIAILPKLGVGGRDLFKAELPGPGEDKIKPRIKDTAMVFWKIYIGFSVVLVILLLGAGLSLYDSVTHMFTTIACGGFSPYSESISAFQNPTVEWIIILFMFIGGVHFALYYRTIFVNSRSLVRDEEFRLYALILLAATSLLILILWRDIGGSLFDTIRYAAFQVISITTTTGYASTDFNQWSDSARMALLVLMFFGGSAGS</sequence>
<comment type="similarity">
    <text evidence="2">Belongs to the TrkH potassium transport family.</text>
</comment>
<evidence type="ECO:0000256" key="6">
    <source>
        <dbReference type="ARBA" id="ARBA00022989"/>
    </source>
</evidence>
<keyword evidence="7" id="KW-0406">Ion transport</keyword>
<evidence type="ECO:0000256" key="3">
    <source>
        <dbReference type="ARBA" id="ARBA00022448"/>
    </source>
</evidence>
<comment type="subcellular location">
    <subcellularLocation>
        <location evidence="1">Cell membrane</location>
        <topology evidence="1">Multi-pass membrane protein</topology>
    </subcellularLocation>
</comment>
<dbReference type="EMBL" id="QZAB01000454">
    <property type="protein sequence ID" value="RQD82402.1"/>
    <property type="molecule type" value="Genomic_DNA"/>
</dbReference>
<dbReference type="Pfam" id="PF02386">
    <property type="entry name" value="TrkH"/>
    <property type="match status" value="1"/>
</dbReference>
<dbReference type="Proteomes" id="UP000284763">
    <property type="component" value="Unassembled WGS sequence"/>
</dbReference>
<dbReference type="AlphaFoldDB" id="A0A3R7X5B2"/>
<evidence type="ECO:0000256" key="9">
    <source>
        <dbReference type="SAM" id="Phobius"/>
    </source>
</evidence>
<dbReference type="PANTHER" id="PTHR32024:SF2">
    <property type="entry name" value="TRK SYSTEM POTASSIUM UPTAKE PROTEIN TRKG-RELATED"/>
    <property type="match status" value="1"/>
</dbReference>
<keyword evidence="3" id="KW-0813">Transport</keyword>
<feature type="transmembrane region" description="Helical" evidence="9">
    <location>
        <begin position="67"/>
        <end position="88"/>
    </location>
</feature>
<comment type="caution">
    <text evidence="10">The sequence shown here is derived from an EMBL/GenBank/DDBJ whole genome shotgun (WGS) entry which is preliminary data.</text>
</comment>
<feature type="transmembrane region" description="Helical" evidence="9">
    <location>
        <begin position="267"/>
        <end position="286"/>
    </location>
</feature>
<feature type="non-terminal residue" evidence="10">
    <location>
        <position position="341"/>
    </location>
</feature>
<feature type="transmembrane region" description="Helical" evidence="9">
    <location>
        <begin position="178"/>
        <end position="202"/>
    </location>
</feature>
<feature type="transmembrane region" description="Helical" evidence="9">
    <location>
        <begin position="35"/>
        <end position="55"/>
    </location>
</feature>
<protein>
    <submittedName>
        <fullName evidence="10">TrkH family potassium uptake protein</fullName>
    </submittedName>
</protein>
<dbReference type="GO" id="GO:0005886">
    <property type="term" value="C:plasma membrane"/>
    <property type="evidence" value="ECO:0007669"/>
    <property type="project" value="UniProtKB-SubCell"/>
</dbReference>
<gene>
    <name evidence="10" type="ORF">D5R95_07245</name>
</gene>
<evidence type="ECO:0000256" key="5">
    <source>
        <dbReference type="ARBA" id="ARBA00022692"/>
    </source>
</evidence>
<reference evidence="10 11" key="1">
    <citation type="submission" date="2018-08" db="EMBL/GenBank/DDBJ databases">
        <title>The metabolism and importance of syntrophic acetate oxidation coupled to methane or sulfide production in haloalkaline environments.</title>
        <authorList>
            <person name="Timmers P.H.A."/>
            <person name="Vavourakis C.D."/>
            <person name="Sorokin D.Y."/>
            <person name="Sinninghe Damste J.S."/>
            <person name="Muyzer G."/>
            <person name="Stams A.J.M."/>
            <person name="Plugge C.M."/>
        </authorList>
    </citation>
    <scope>NUCLEOTIDE SEQUENCE [LARGE SCALE GENOMIC DNA]</scope>
    <source>
        <strain evidence="10">MSAO_Arc3</strain>
    </source>
</reference>
<keyword evidence="8 9" id="KW-0472">Membrane</keyword>
<accession>A0A3R7X5B2</accession>
<dbReference type="GO" id="GO:0030001">
    <property type="term" value="P:metal ion transport"/>
    <property type="evidence" value="ECO:0007669"/>
    <property type="project" value="UniProtKB-ARBA"/>
</dbReference>
<name>A0A3R7X5B2_9EURY</name>
<proteinExistence type="inferred from homology"/>
<dbReference type="InterPro" id="IPR003445">
    <property type="entry name" value="Cat_transpt"/>
</dbReference>
<organism evidence="10 11">
    <name type="scientific">Methanosalsum natronophilum</name>
    <dbReference type="NCBI Taxonomy" id="768733"/>
    <lineage>
        <taxon>Archaea</taxon>
        <taxon>Methanobacteriati</taxon>
        <taxon>Methanobacteriota</taxon>
        <taxon>Stenosarchaea group</taxon>
        <taxon>Methanomicrobia</taxon>
        <taxon>Methanosarcinales</taxon>
        <taxon>Methanosarcinaceae</taxon>
        <taxon>Methanosalsum</taxon>
    </lineage>
</organism>
<evidence type="ECO:0000256" key="8">
    <source>
        <dbReference type="ARBA" id="ARBA00023136"/>
    </source>
</evidence>
<evidence type="ECO:0000256" key="1">
    <source>
        <dbReference type="ARBA" id="ARBA00004651"/>
    </source>
</evidence>
<evidence type="ECO:0000313" key="10">
    <source>
        <dbReference type="EMBL" id="RQD82402.1"/>
    </source>
</evidence>
<evidence type="ECO:0000256" key="4">
    <source>
        <dbReference type="ARBA" id="ARBA00022475"/>
    </source>
</evidence>
<dbReference type="PANTHER" id="PTHR32024">
    <property type="entry name" value="TRK SYSTEM POTASSIUM UPTAKE PROTEIN TRKG-RELATED"/>
    <property type="match status" value="1"/>
</dbReference>
<feature type="transmembrane region" description="Helical" evidence="9">
    <location>
        <begin position="131"/>
        <end position="150"/>
    </location>
</feature>
<keyword evidence="6 9" id="KW-1133">Transmembrane helix</keyword>
<feature type="transmembrane region" description="Helical" evidence="9">
    <location>
        <begin position="9"/>
        <end position="29"/>
    </location>
</feature>
<keyword evidence="5 9" id="KW-0812">Transmembrane</keyword>
<evidence type="ECO:0000256" key="7">
    <source>
        <dbReference type="ARBA" id="ARBA00023065"/>
    </source>
</evidence>